<dbReference type="PIRSF" id="PIRSF017233">
    <property type="entry name" value="IKAP"/>
    <property type="match status" value="1"/>
</dbReference>
<dbReference type="Pfam" id="PF23936">
    <property type="entry name" value="HB_ELP1"/>
    <property type="match status" value="1"/>
</dbReference>
<gene>
    <name evidence="13" type="ORF">V6N11_053939</name>
</gene>
<reference evidence="13 14" key="1">
    <citation type="journal article" date="2024" name="G3 (Bethesda)">
        <title>Genome assembly of Hibiscus sabdariffa L. provides insights into metabolisms of medicinal natural products.</title>
        <authorList>
            <person name="Kim T."/>
        </authorList>
    </citation>
    <scope>NUCLEOTIDE SEQUENCE [LARGE SCALE GENOMIC DNA]</scope>
    <source>
        <strain evidence="13">TK-2024</strain>
        <tissue evidence="13">Old leaves</tissue>
    </source>
</reference>
<dbReference type="Pfam" id="PF23925">
    <property type="entry name" value="A-sol_ELP1"/>
    <property type="match status" value="1"/>
</dbReference>
<feature type="domain" description="ELP1 first N-terminal beta-propeller" evidence="8">
    <location>
        <begin position="163"/>
        <end position="329"/>
    </location>
</feature>
<dbReference type="InterPro" id="IPR056164">
    <property type="entry name" value="Beta-prop_ELP1_1st"/>
</dbReference>
<comment type="pathway">
    <text evidence="1">tRNA modification; 5-methoxycarbonylmethyl-2-thiouridine-tRNA biosynthesis.</text>
</comment>
<dbReference type="InterPro" id="IPR006849">
    <property type="entry name" value="Elp1"/>
</dbReference>
<feature type="region of interest" description="Disordered" evidence="7">
    <location>
        <begin position="1191"/>
        <end position="1226"/>
    </location>
</feature>
<evidence type="ECO:0000313" key="14">
    <source>
        <dbReference type="Proteomes" id="UP001396334"/>
    </source>
</evidence>
<accession>A0ABR2S2W9</accession>
<evidence type="ECO:0000259" key="8">
    <source>
        <dbReference type="Pfam" id="PF04762"/>
    </source>
</evidence>
<comment type="similarity">
    <text evidence="2 6">Belongs to the ELP1/IKA1 family.</text>
</comment>
<keyword evidence="6" id="KW-0539">Nucleus</keyword>
<dbReference type="PANTHER" id="PTHR12747:SF0">
    <property type="entry name" value="ELONGATOR COMPLEX PROTEIN 1"/>
    <property type="match status" value="1"/>
</dbReference>
<dbReference type="Gene3D" id="2.130.10.10">
    <property type="entry name" value="YVTN repeat-like/Quinoprotein amine dehydrogenase"/>
    <property type="match status" value="1"/>
</dbReference>
<feature type="domain" description="ELP1 alpha-solenoid" evidence="11">
    <location>
        <begin position="706"/>
        <end position="931"/>
    </location>
</feature>
<evidence type="ECO:0000256" key="3">
    <source>
        <dbReference type="ARBA" id="ARBA00022490"/>
    </source>
</evidence>
<dbReference type="Pfam" id="PF04762">
    <property type="entry name" value="Beta-prop_ELP1_1st"/>
    <property type="match status" value="2"/>
</dbReference>
<comment type="function">
    <text evidence="6">Component of the elongator complex which is required for multiple tRNA modifications, including mcm5U (5-methoxycarbonylmethyl uridine), mcm5s2U (5-methoxycarbonylmethyl-2-thiouridine), and ncm5U (5-carbamoylmethyl uridine). The elongator complex catalyzes formation of carboxymethyluridine in the wobble base at position 34 in tRNAs.</text>
</comment>
<evidence type="ECO:0000259" key="10">
    <source>
        <dbReference type="Pfam" id="PF23878"/>
    </source>
</evidence>
<dbReference type="Pfam" id="PF23878">
    <property type="entry name" value="TPR_ELP1"/>
    <property type="match status" value="1"/>
</dbReference>
<dbReference type="Proteomes" id="UP001396334">
    <property type="component" value="Unassembled WGS sequence"/>
</dbReference>
<sequence>MKNLKLYSEITSNLQLQSEGEVLLFSAYDIERNRFFFASSYNLIYTLHLSSLQNERSWTKAPVQAEIDPLDLEPADVITSFDYLMEKEALIVGTSSGLLLLHSVDGKETEVVGRVEGGVKCISPSPDGDLLGITTGFGQLLVMTHDWDLLYETALEDHPDGADVSELEFSSKEMFGSPISWRGDGKYFATLSGLLDSSSNKRLKIWERDAGTVHASSEPKELIESILEWMPSGAKIATVCDRKAQNEGPSIVFYERNGLERSSFNIGETVDASVELLKWNCSSDLLAAVVRSGNYDSVKIWFFSNNHWYLKHEIKYPRKDGVRFMWDPTKSQQLICWSLDGQVTVYKFIWVTAVMEESTALVIDGSKILVTPLSLFLMPPPMHLFSLNFPCAVREMAFYSMTGKNCLAAFLSNGCLCVAELPTPDTWESLEGKEFSVEPCASETPVGSFVHLIWLDSHTLLAVSHHGFNHSNCYFQTSSNEDRLLGFYLQEIELTCSEDNVPGLLTCSGWHAKVSYRSLLEGLVMGITPNPTKRCSAFVQFDGGEVFEYTSKLGINKRDFKHDELRFSSSCPWMNVVQVGATEPSKLLLFGLDDMGRLHVGRKVLCSNCSSFSFYSNLADNVITHLILATKQDLLFIVDISDILHGEVELTYENFIHVSSKRKEEENISFINIWERGAKIVGVLHGDEAAVILQTNRGNLECICPRKLVLASIVNALNQRRFRDALLMVRRHRIDFNVIVDYCGLQVFNQLASEFVRQVKNLSYITDFVCAIKNENVMEKLYKKCLSAPFCKEQKDLLTNEFKSSDASLDANNKVSSVLLAIRRALEEQISESPARELCILTTLARSDPPALEEALERVKIIREMELTGSDDPRKVNCPSAEEALKHLLWLSDSEAVFEAALGLYDLNLAAIVALNSQRDPKEFLPFLQELEHMPTLLMRYNIDLRLHRFEKALKHIVSAGDAHFSDSMNLMKKNPQLFPLGLQLITDPTQRGQVLDAWGDHLSDEKHFEDAAATYLCCANLQKALKAYRECGNWSGVLTVAELLKLEKGEVTQLARELYEELQALGKPGEAAKIALEYCGDINAGINLLISARDWEEALRVAFLHSGGDLVSLVKNAALECASSLIDEYKEGLEKVGKYLTRYLAVRQRRLLLAAKLQSEERSVNDLDDDTASEASSTFSGMSVYTRGTRKSSAASTASTAASRARDTRRQRSRGKIRPGSPGEEMALVEHLKAMSLTVGAKKELKSLLVSLVMLGEEETARKVQHVGENFQLSHMAAVRLAEDTLCFFMALSSIPFSLTGTRGCGRCAFRDDRSQEIAGIDYLFHGSSFQNLHSSFLWH</sequence>
<keyword evidence="14" id="KW-1185">Reference proteome</keyword>
<dbReference type="InterPro" id="IPR056169">
    <property type="entry name" value="HB_ELP1"/>
</dbReference>
<keyword evidence="4" id="KW-0819">tRNA processing</keyword>
<dbReference type="InterPro" id="IPR056166">
    <property type="entry name" value="TPR_ELP1"/>
</dbReference>
<comment type="caution">
    <text evidence="13">The sequence shown here is derived from an EMBL/GenBank/DDBJ whole genome shotgun (WGS) entry which is preliminary data.</text>
</comment>
<protein>
    <recommendedName>
        <fullName evidence="5 6">Elongator complex protein 1</fullName>
    </recommendedName>
</protein>
<evidence type="ECO:0000259" key="11">
    <source>
        <dbReference type="Pfam" id="PF23925"/>
    </source>
</evidence>
<feature type="domain" description="ELP1 N-terminal second beta-propeller" evidence="9">
    <location>
        <begin position="362"/>
        <end position="681"/>
    </location>
</feature>
<evidence type="ECO:0000256" key="7">
    <source>
        <dbReference type="SAM" id="MobiDB-lite"/>
    </source>
</evidence>
<evidence type="ECO:0000256" key="4">
    <source>
        <dbReference type="ARBA" id="ARBA00022694"/>
    </source>
</evidence>
<feature type="domain" description="ELP1 first N-terminal beta-propeller" evidence="8">
    <location>
        <begin position="1"/>
        <end position="158"/>
    </location>
</feature>
<evidence type="ECO:0000259" key="12">
    <source>
        <dbReference type="Pfam" id="PF23936"/>
    </source>
</evidence>
<evidence type="ECO:0000256" key="2">
    <source>
        <dbReference type="ARBA" id="ARBA00006086"/>
    </source>
</evidence>
<dbReference type="PANTHER" id="PTHR12747">
    <property type="entry name" value="ELONGATOR COMPLEX PROTEIN 1"/>
    <property type="match status" value="1"/>
</dbReference>
<feature type="domain" description="ELP1 TPR" evidence="10">
    <location>
        <begin position="940"/>
        <end position="1101"/>
    </location>
</feature>
<dbReference type="SUPFAM" id="SSF69322">
    <property type="entry name" value="Tricorn protease domain 2"/>
    <property type="match status" value="1"/>
</dbReference>
<proteinExistence type="inferred from homology"/>
<dbReference type="Pfam" id="PF23797">
    <property type="entry name" value="Beta-prop_ELP1_2nd"/>
    <property type="match status" value="1"/>
</dbReference>
<comment type="subcellular location">
    <subcellularLocation>
        <location evidence="6">Cytoplasm</location>
    </subcellularLocation>
    <subcellularLocation>
        <location evidence="6">Nucleus</location>
    </subcellularLocation>
</comment>
<dbReference type="EMBL" id="JBBPBN010000017">
    <property type="protein sequence ID" value="KAK9019415.1"/>
    <property type="molecule type" value="Genomic_DNA"/>
</dbReference>
<evidence type="ECO:0000259" key="9">
    <source>
        <dbReference type="Pfam" id="PF23797"/>
    </source>
</evidence>
<evidence type="ECO:0000313" key="13">
    <source>
        <dbReference type="EMBL" id="KAK9019415.1"/>
    </source>
</evidence>
<dbReference type="InterPro" id="IPR015943">
    <property type="entry name" value="WD40/YVTN_repeat-like_dom_sf"/>
</dbReference>
<evidence type="ECO:0000256" key="5">
    <source>
        <dbReference type="ARBA" id="ARBA00029535"/>
    </source>
</evidence>
<feature type="compositionally biased region" description="Low complexity" evidence="7">
    <location>
        <begin position="1192"/>
        <end position="1204"/>
    </location>
</feature>
<feature type="domain" description="ELP1 three-helical bundle" evidence="12">
    <location>
        <begin position="1115"/>
        <end position="1269"/>
    </location>
</feature>
<evidence type="ECO:0000256" key="1">
    <source>
        <dbReference type="ARBA" id="ARBA00005043"/>
    </source>
</evidence>
<dbReference type="Gene3D" id="1.25.40.470">
    <property type="match status" value="1"/>
</dbReference>
<name>A0ABR2S2W9_9ROSI</name>
<dbReference type="InterPro" id="IPR056167">
    <property type="entry name" value="A-sol_ELP1"/>
</dbReference>
<keyword evidence="3 6" id="KW-0963">Cytoplasm</keyword>
<dbReference type="InterPro" id="IPR056165">
    <property type="entry name" value="Beta-prop_ELP1_2nd"/>
</dbReference>
<organism evidence="13 14">
    <name type="scientific">Hibiscus sabdariffa</name>
    <name type="common">roselle</name>
    <dbReference type="NCBI Taxonomy" id="183260"/>
    <lineage>
        <taxon>Eukaryota</taxon>
        <taxon>Viridiplantae</taxon>
        <taxon>Streptophyta</taxon>
        <taxon>Embryophyta</taxon>
        <taxon>Tracheophyta</taxon>
        <taxon>Spermatophyta</taxon>
        <taxon>Magnoliopsida</taxon>
        <taxon>eudicotyledons</taxon>
        <taxon>Gunneridae</taxon>
        <taxon>Pentapetalae</taxon>
        <taxon>rosids</taxon>
        <taxon>malvids</taxon>
        <taxon>Malvales</taxon>
        <taxon>Malvaceae</taxon>
        <taxon>Malvoideae</taxon>
        <taxon>Hibiscus</taxon>
    </lineage>
</organism>
<evidence type="ECO:0000256" key="6">
    <source>
        <dbReference type="PIRNR" id="PIRNR017233"/>
    </source>
</evidence>